<dbReference type="InterPro" id="IPR004547">
    <property type="entry name" value="Glucosamine6P_isomerase"/>
</dbReference>
<dbReference type="Gene3D" id="3.40.50.1360">
    <property type="match status" value="1"/>
</dbReference>
<dbReference type="InterPro" id="IPR006148">
    <property type="entry name" value="Glc/Gal-6P_isomerase"/>
</dbReference>
<dbReference type="PANTHER" id="PTHR42892">
    <property type="entry name" value="GLUCOSAMINE-6-PHOSPHATE DEAMINASE-LIKE PROTEIN BT_0258-RELATED"/>
    <property type="match status" value="1"/>
</dbReference>
<gene>
    <name evidence="2" type="ORF">METZ01_LOCUS499140</name>
</gene>
<protein>
    <recommendedName>
        <fullName evidence="1">Glucosamine/galactosamine-6-phosphate isomerase domain-containing protein</fullName>
    </recommendedName>
</protein>
<dbReference type="CDD" id="cd01399">
    <property type="entry name" value="GlcN6P_deaminase"/>
    <property type="match status" value="1"/>
</dbReference>
<dbReference type="GO" id="GO:0004342">
    <property type="term" value="F:glucosamine-6-phosphate deaminase activity"/>
    <property type="evidence" value="ECO:0007669"/>
    <property type="project" value="InterPro"/>
</dbReference>
<evidence type="ECO:0000259" key="1">
    <source>
        <dbReference type="Pfam" id="PF01182"/>
    </source>
</evidence>
<dbReference type="Pfam" id="PF01182">
    <property type="entry name" value="Glucosamine_iso"/>
    <property type="match status" value="1"/>
</dbReference>
<dbReference type="SUPFAM" id="SSF100950">
    <property type="entry name" value="NagB/RpiA/CoA transferase-like"/>
    <property type="match status" value="1"/>
</dbReference>
<reference evidence="2" key="1">
    <citation type="submission" date="2018-05" db="EMBL/GenBank/DDBJ databases">
        <authorList>
            <person name="Lanie J.A."/>
            <person name="Ng W.-L."/>
            <person name="Kazmierczak K.M."/>
            <person name="Andrzejewski T.M."/>
            <person name="Davidsen T.M."/>
            <person name="Wayne K.J."/>
            <person name="Tettelin H."/>
            <person name="Glass J.I."/>
            <person name="Rusch D."/>
            <person name="Podicherti R."/>
            <person name="Tsui H.-C.T."/>
            <person name="Winkler M.E."/>
        </authorList>
    </citation>
    <scope>NUCLEOTIDE SEQUENCE</scope>
</reference>
<accession>A0A383DP71</accession>
<dbReference type="GO" id="GO:0006044">
    <property type="term" value="P:N-acetylglucosamine metabolic process"/>
    <property type="evidence" value="ECO:0007669"/>
    <property type="project" value="InterPro"/>
</dbReference>
<evidence type="ECO:0000313" key="2">
    <source>
        <dbReference type="EMBL" id="SVE46286.1"/>
    </source>
</evidence>
<organism evidence="2">
    <name type="scientific">marine metagenome</name>
    <dbReference type="NCBI Taxonomy" id="408172"/>
    <lineage>
        <taxon>unclassified sequences</taxon>
        <taxon>metagenomes</taxon>
        <taxon>ecological metagenomes</taxon>
    </lineage>
</organism>
<feature type="non-terminal residue" evidence="2">
    <location>
        <position position="185"/>
    </location>
</feature>
<name>A0A383DP71_9ZZZZ</name>
<feature type="domain" description="Glucosamine/galactosamine-6-phosphate isomerase" evidence="1">
    <location>
        <begin position="44"/>
        <end position="174"/>
    </location>
</feature>
<dbReference type="EMBL" id="UINC01219007">
    <property type="protein sequence ID" value="SVE46286.1"/>
    <property type="molecule type" value="Genomic_DNA"/>
</dbReference>
<proteinExistence type="predicted"/>
<dbReference type="AlphaFoldDB" id="A0A383DP71"/>
<dbReference type="GO" id="GO:0005975">
    <property type="term" value="P:carbohydrate metabolic process"/>
    <property type="evidence" value="ECO:0007669"/>
    <property type="project" value="InterPro"/>
</dbReference>
<dbReference type="PANTHER" id="PTHR42892:SF1">
    <property type="entry name" value="GLUCOSAMINE-6-PHOSPHATE ISOMERASE"/>
    <property type="match status" value="1"/>
</dbReference>
<dbReference type="InterPro" id="IPR052960">
    <property type="entry name" value="GlcN6P_deaminase-like"/>
</dbReference>
<sequence>MIFQTNDLPHHILLIHMNKNTKESRQLEHISTTICSSSTDGSELVAREISDLIRSRNADGQHAVLGLATGSTPIGVYRELVRLHKDEGLSFKKVLTFNLDEYHGLEPEHPESYAAFMDRHLFSLIDIPADATVVPDGKVPREDVFAYCKAYEERISEAGGIDIQVLGIGRTGHIGFNEPGSGRDS</sequence>
<dbReference type="InterPro" id="IPR037171">
    <property type="entry name" value="NagB/RpiA_transferase-like"/>
</dbReference>